<sequence>MTDLTPRQRQLKEEFTRARGYWSDIWNDILALDPEFFAAYLEFSSVPWRQGRLEPKVKEFIYIAIDAATTHLYEPGTRIHVRNALRHGATREEIMEVFQLISVLGIHSCTHGVPILVEEMRAAGREAELPRLAFGPREERLKAEFVEARGYWSELWENVLALSPDFFEAYLRFSSVPWRNGRLEPKVKEFIYIAIDAATTHLYEPGTRIHVRNALRHGATREEIMEVFELVSVLGIHSCTHGVPILVEELRATGAAGAS</sequence>
<dbReference type="RefSeq" id="WP_188898907.1">
    <property type="nucleotide sequence ID" value="NZ_BMKS01000002.1"/>
</dbReference>
<dbReference type="Pfam" id="PF02627">
    <property type="entry name" value="CMD"/>
    <property type="match status" value="2"/>
</dbReference>
<dbReference type="PANTHER" id="PTHR33930:SF2">
    <property type="entry name" value="BLR3452 PROTEIN"/>
    <property type="match status" value="1"/>
</dbReference>
<comment type="caution">
    <text evidence="2">The sequence shown here is derived from an EMBL/GenBank/DDBJ whole genome shotgun (WGS) entry which is preliminary data.</text>
</comment>
<evidence type="ECO:0000313" key="2">
    <source>
        <dbReference type="EMBL" id="GGG24046.1"/>
    </source>
</evidence>
<organism evidence="2 3">
    <name type="scientific">Caldovatus sediminis</name>
    <dbReference type="NCBI Taxonomy" id="2041189"/>
    <lineage>
        <taxon>Bacteria</taxon>
        <taxon>Pseudomonadati</taxon>
        <taxon>Pseudomonadota</taxon>
        <taxon>Alphaproteobacteria</taxon>
        <taxon>Acetobacterales</taxon>
        <taxon>Roseomonadaceae</taxon>
        <taxon>Caldovatus</taxon>
    </lineage>
</organism>
<proteinExistence type="predicted"/>
<protein>
    <recommendedName>
        <fullName evidence="1">Carboxymuconolactone decarboxylase-like domain-containing protein</fullName>
    </recommendedName>
</protein>
<dbReference type="AlphaFoldDB" id="A0A8J2Z9L4"/>
<evidence type="ECO:0000313" key="3">
    <source>
        <dbReference type="Proteomes" id="UP000597507"/>
    </source>
</evidence>
<reference evidence="2 3" key="1">
    <citation type="journal article" date="2014" name="Int. J. Syst. Evol. Microbiol.">
        <title>Complete genome sequence of Corynebacterium casei LMG S-19264T (=DSM 44701T), isolated from a smear-ripened cheese.</title>
        <authorList>
            <consortium name="US DOE Joint Genome Institute (JGI-PGF)"/>
            <person name="Walter F."/>
            <person name="Albersmeier A."/>
            <person name="Kalinowski J."/>
            <person name="Ruckert C."/>
        </authorList>
    </citation>
    <scope>NUCLEOTIDE SEQUENCE [LARGE SCALE GENOMIC DNA]</scope>
    <source>
        <strain evidence="2 3">CGMCC 1.16330</strain>
    </source>
</reference>
<dbReference type="InterPro" id="IPR029032">
    <property type="entry name" value="AhpD-like"/>
</dbReference>
<dbReference type="EMBL" id="BMKS01000002">
    <property type="protein sequence ID" value="GGG24046.1"/>
    <property type="molecule type" value="Genomic_DNA"/>
</dbReference>
<dbReference type="PANTHER" id="PTHR33930">
    <property type="entry name" value="ALKYL HYDROPEROXIDE REDUCTASE AHPD"/>
    <property type="match status" value="1"/>
</dbReference>
<dbReference type="InterPro" id="IPR003779">
    <property type="entry name" value="CMD-like"/>
</dbReference>
<feature type="domain" description="Carboxymuconolactone decarboxylase-like" evidence="1">
    <location>
        <begin position="164"/>
        <end position="231"/>
    </location>
</feature>
<dbReference type="Gene3D" id="1.20.1290.10">
    <property type="entry name" value="AhpD-like"/>
    <property type="match status" value="2"/>
</dbReference>
<dbReference type="GO" id="GO:0051920">
    <property type="term" value="F:peroxiredoxin activity"/>
    <property type="evidence" value="ECO:0007669"/>
    <property type="project" value="InterPro"/>
</dbReference>
<dbReference type="SUPFAM" id="SSF69118">
    <property type="entry name" value="AhpD-like"/>
    <property type="match status" value="1"/>
</dbReference>
<name>A0A8J2Z9L4_9PROT</name>
<gene>
    <name evidence="2" type="ORF">GCM10010964_10230</name>
</gene>
<keyword evidence="3" id="KW-1185">Reference proteome</keyword>
<evidence type="ECO:0000259" key="1">
    <source>
        <dbReference type="Pfam" id="PF02627"/>
    </source>
</evidence>
<dbReference type="Proteomes" id="UP000597507">
    <property type="component" value="Unassembled WGS sequence"/>
</dbReference>
<feature type="domain" description="Carboxymuconolactone decarboxylase-like" evidence="1">
    <location>
        <begin position="34"/>
        <end position="99"/>
    </location>
</feature>
<accession>A0A8J2Z9L4</accession>